<dbReference type="AlphaFoldDB" id="A0A183A658"/>
<dbReference type="OrthoDB" id="437889at2759"/>
<evidence type="ECO:0000313" key="3">
    <source>
        <dbReference type="Proteomes" id="UP000272942"/>
    </source>
</evidence>
<dbReference type="GO" id="GO:0005737">
    <property type="term" value="C:cytoplasm"/>
    <property type="evidence" value="ECO:0007669"/>
    <property type="project" value="TreeGrafter"/>
</dbReference>
<sequence>MLPSLSPDLDLVTEIRCQLEKLFEIFRVIHVCVLDPESNQCDDQQHPPECFRILRPPPAGWSLSLREFETENAAIADEEQRVGPAKFPPILSNSVQLTGAFTWPLSPLCIKSPPSEYVLLTPTDQWPRNLSAMATRLSNSSNGDVQIDPHLAAGLLKLWLREMADPLVPTELQPECLKAACEAELFESQSQSKPDSNLSNELVSNPIQNCCSLIRKIPPLERRSLLYLILLLQHLAKRENASRSLMDPRNLATVIAPNLMRSSSTNPRDLLENIRPQTLFVRLLISYLDVDAELQHLLATERTEEDDD</sequence>
<dbReference type="GO" id="GO:0007165">
    <property type="term" value="P:signal transduction"/>
    <property type="evidence" value="ECO:0007669"/>
    <property type="project" value="InterPro"/>
</dbReference>
<evidence type="ECO:0000259" key="1">
    <source>
        <dbReference type="PROSITE" id="PS50238"/>
    </source>
</evidence>
<dbReference type="InterPro" id="IPR000198">
    <property type="entry name" value="RhoGAP_dom"/>
</dbReference>
<evidence type="ECO:0000313" key="2">
    <source>
        <dbReference type="EMBL" id="VDP66500.1"/>
    </source>
</evidence>
<dbReference type="Gene3D" id="1.10.555.10">
    <property type="entry name" value="Rho GTPase activation protein"/>
    <property type="match status" value="1"/>
</dbReference>
<dbReference type="GO" id="GO:0005096">
    <property type="term" value="F:GTPase activator activity"/>
    <property type="evidence" value="ECO:0007669"/>
    <property type="project" value="TreeGrafter"/>
</dbReference>
<dbReference type="Pfam" id="PF00620">
    <property type="entry name" value="RhoGAP"/>
    <property type="match status" value="1"/>
</dbReference>
<dbReference type="Proteomes" id="UP000272942">
    <property type="component" value="Unassembled WGS sequence"/>
</dbReference>
<reference evidence="2 3" key="2">
    <citation type="submission" date="2018-11" db="EMBL/GenBank/DDBJ databases">
        <authorList>
            <consortium name="Pathogen Informatics"/>
        </authorList>
    </citation>
    <scope>NUCLEOTIDE SEQUENCE [LARGE SCALE GENOMIC DNA]</scope>
    <source>
        <strain evidence="2 3">Egypt</strain>
    </source>
</reference>
<organism evidence="4">
    <name type="scientific">Echinostoma caproni</name>
    <dbReference type="NCBI Taxonomy" id="27848"/>
    <lineage>
        <taxon>Eukaryota</taxon>
        <taxon>Metazoa</taxon>
        <taxon>Spiralia</taxon>
        <taxon>Lophotrochozoa</taxon>
        <taxon>Platyhelminthes</taxon>
        <taxon>Trematoda</taxon>
        <taxon>Digenea</taxon>
        <taxon>Plagiorchiida</taxon>
        <taxon>Echinostomata</taxon>
        <taxon>Echinostomatoidea</taxon>
        <taxon>Echinostomatidae</taxon>
        <taxon>Echinostoma</taxon>
    </lineage>
</organism>
<reference evidence="4" key="1">
    <citation type="submission" date="2016-06" db="UniProtKB">
        <authorList>
            <consortium name="WormBaseParasite"/>
        </authorList>
    </citation>
    <scope>IDENTIFICATION</scope>
</reference>
<dbReference type="PANTHER" id="PTHR45876:SF8">
    <property type="entry name" value="FI04035P"/>
    <property type="match status" value="1"/>
</dbReference>
<keyword evidence="3" id="KW-1185">Reference proteome</keyword>
<dbReference type="SUPFAM" id="SSF48350">
    <property type="entry name" value="GTPase activation domain, GAP"/>
    <property type="match status" value="1"/>
</dbReference>
<dbReference type="PROSITE" id="PS50238">
    <property type="entry name" value="RHOGAP"/>
    <property type="match status" value="1"/>
</dbReference>
<dbReference type="SMART" id="SM00324">
    <property type="entry name" value="RhoGAP"/>
    <property type="match status" value="1"/>
</dbReference>
<gene>
    <name evidence="2" type="ORF">ECPE_LOCUS2443</name>
</gene>
<protein>
    <submittedName>
        <fullName evidence="4">Rho-GAP domain-containing protein</fullName>
    </submittedName>
</protein>
<dbReference type="WBParaSite" id="ECPE_0000244301-mRNA-1">
    <property type="protein sequence ID" value="ECPE_0000244301-mRNA-1"/>
    <property type="gene ID" value="ECPE_0000244301"/>
</dbReference>
<dbReference type="EMBL" id="UZAN01039616">
    <property type="protein sequence ID" value="VDP66500.1"/>
    <property type="molecule type" value="Genomic_DNA"/>
</dbReference>
<dbReference type="InterPro" id="IPR008936">
    <property type="entry name" value="Rho_GTPase_activation_prot"/>
</dbReference>
<accession>A0A183A658</accession>
<name>A0A183A658_9TREM</name>
<feature type="domain" description="Rho-GAP" evidence="1">
    <location>
        <begin position="73"/>
        <end position="292"/>
    </location>
</feature>
<proteinExistence type="predicted"/>
<evidence type="ECO:0000313" key="4">
    <source>
        <dbReference type="WBParaSite" id="ECPE_0000244301-mRNA-1"/>
    </source>
</evidence>
<dbReference type="PANTHER" id="PTHR45876">
    <property type="entry name" value="FI04035P"/>
    <property type="match status" value="1"/>
</dbReference>